<name>A0A0N4Y4N6_NIPBR</name>
<protein>
    <submittedName>
        <fullName evidence="4">IgGFc_binding domain-containing protein</fullName>
    </submittedName>
</protein>
<reference evidence="2 3" key="2">
    <citation type="submission" date="2018-11" db="EMBL/GenBank/DDBJ databases">
        <authorList>
            <consortium name="Pathogen Informatics"/>
        </authorList>
    </citation>
    <scope>NUCLEOTIDE SEQUENCE [LARGE SCALE GENOMIC DNA]</scope>
</reference>
<gene>
    <name evidence="2" type="ORF">NBR_LOCUS10878</name>
</gene>
<dbReference type="EMBL" id="UYSL01020406">
    <property type="protein sequence ID" value="VDL74467.1"/>
    <property type="molecule type" value="Genomic_DNA"/>
</dbReference>
<keyword evidence="1" id="KW-0732">Signal</keyword>
<dbReference type="Proteomes" id="UP000271162">
    <property type="component" value="Unassembled WGS sequence"/>
</dbReference>
<evidence type="ECO:0000313" key="4">
    <source>
        <dbReference type="WBParaSite" id="NBR_0001087701-mRNA-1"/>
    </source>
</evidence>
<dbReference type="STRING" id="27835.A0A0N4Y4N6"/>
<dbReference type="PROSITE" id="PS51257">
    <property type="entry name" value="PROKAR_LIPOPROTEIN"/>
    <property type="match status" value="1"/>
</dbReference>
<evidence type="ECO:0000313" key="3">
    <source>
        <dbReference type="Proteomes" id="UP000271162"/>
    </source>
</evidence>
<feature type="signal peptide" evidence="1">
    <location>
        <begin position="1"/>
        <end position="21"/>
    </location>
</feature>
<sequence>MIGLKVTDILIWALLVGTCSCIPDSVGTSFIFGFIRDAQPTTQTQTLSATVLNGNTGSCVFTLAYRDDYDETKNPLKYSTTTVPSMSSAEVSIPSWYGWQYDSPGMQVESGPHQLLTANSTCPVTVIANNYDSTTGQGDSFLVLPTTWAKAGPVFAFTLPPSNNDATNPGYQHISIIPTVKDVSGTLTVMGSSSLQFKAKFGDQPTSYFAKKTPQNEPHTYHVQADGPILLVAGVTCAGNYQHCDHASYMPQPLPTSACTDKPSLYDDHAAYTRITNGYYIDVPSTCSTNQNVTVYGNRATTWQNTPVSVTQQMPLRVFGPSFGEAITIHAETAPVHVTRYYDQSKNNKQGAFIDIVASISQFITGNSTFYTRNENDMIEAS</sequence>
<accession>A0A0N4Y4N6</accession>
<evidence type="ECO:0000256" key="1">
    <source>
        <dbReference type="SAM" id="SignalP"/>
    </source>
</evidence>
<evidence type="ECO:0000313" key="2">
    <source>
        <dbReference type="EMBL" id="VDL74467.1"/>
    </source>
</evidence>
<dbReference type="OMA" id="ADYKAMS"/>
<reference evidence="4" key="1">
    <citation type="submission" date="2017-02" db="UniProtKB">
        <authorList>
            <consortium name="WormBaseParasite"/>
        </authorList>
    </citation>
    <scope>IDENTIFICATION</scope>
</reference>
<dbReference type="AlphaFoldDB" id="A0A0N4Y4N6"/>
<feature type="chain" id="PRO_5043125280" evidence="1">
    <location>
        <begin position="22"/>
        <end position="382"/>
    </location>
</feature>
<proteinExistence type="predicted"/>
<dbReference type="WBParaSite" id="NBR_0001087701-mRNA-1">
    <property type="protein sequence ID" value="NBR_0001087701-mRNA-1"/>
    <property type="gene ID" value="NBR_0001087701"/>
</dbReference>
<organism evidence="4">
    <name type="scientific">Nippostrongylus brasiliensis</name>
    <name type="common">Rat hookworm</name>
    <dbReference type="NCBI Taxonomy" id="27835"/>
    <lineage>
        <taxon>Eukaryota</taxon>
        <taxon>Metazoa</taxon>
        <taxon>Ecdysozoa</taxon>
        <taxon>Nematoda</taxon>
        <taxon>Chromadorea</taxon>
        <taxon>Rhabditida</taxon>
        <taxon>Rhabditina</taxon>
        <taxon>Rhabditomorpha</taxon>
        <taxon>Strongyloidea</taxon>
        <taxon>Heligmosomidae</taxon>
        <taxon>Nippostrongylus</taxon>
    </lineage>
</organism>
<keyword evidence="3" id="KW-1185">Reference proteome</keyword>